<gene>
    <name evidence="1" type="ORF">HZS80_05855</name>
</gene>
<evidence type="ECO:0000313" key="2">
    <source>
        <dbReference type="Proteomes" id="UP000526892"/>
    </source>
</evidence>
<keyword evidence="2" id="KW-1185">Reference proteome</keyword>
<reference evidence="1 2" key="1">
    <citation type="journal article" date="2003" name="Extremophiles">
        <title>Halomonas glaciei sp. nov. isolated from fast ice of Adelie Land, Antarctica.</title>
        <authorList>
            <person name="Reddy G.S."/>
            <person name="Raghavan P.U."/>
            <person name="Sarita N.B."/>
            <person name="Prakash J.S."/>
            <person name="Nagesh N."/>
            <person name="Delille D."/>
            <person name="Shivaji S."/>
        </authorList>
    </citation>
    <scope>NUCLEOTIDE SEQUENCE [LARGE SCALE GENOMIC DNA]</scope>
    <source>
        <strain evidence="1 2">DD39</strain>
    </source>
</reference>
<dbReference type="AlphaFoldDB" id="A0A7Z0LRJ2"/>
<organism evidence="1 2">
    <name type="scientific">Vreelandella glaciei</name>
    <dbReference type="NCBI Taxonomy" id="186761"/>
    <lineage>
        <taxon>Bacteria</taxon>
        <taxon>Pseudomonadati</taxon>
        <taxon>Pseudomonadota</taxon>
        <taxon>Gammaproteobacteria</taxon>
        <taxon>Oceanospirillales</taxon>
        <taxon>Halomonadaceae</taxon>
        <taxon>Vreelandella</taxon>
    </lineage>
</organism>
<accession>A0A7Z0LRJ2</accession>
<dbReference type="EMBL" id="JACCDE010000006">
    <property type="protein sequence ID" value="NYS77241.1"/>
    <property type="molecule type" value="Genomic_DNA"/>
</dbReference>
<evidence type="ECO:0000313" key="1">
    <source>
        <dbReference type="EMBL" id="NYS77241.1"/>
    </source>
</evidence>
<proteinExistence type="predicted"/>
<dbReference type="RefSeq" id="WP_179915425.1">
    <property type="nucleotide sequence ID" value="NZ_JACCDE010000006.1"/>
</dbReference>
<comment type="caution">
    <text evidence="1">The sequence shown here is derived from an EMBL/GenBank/DDBJ whole genome shotgun (WGS) entry which is preliminary data.</text>
</comment>
<dbReference type="Proteomes" id="UP000526892">
    <property type="component" value="Unassembled WGS sequence"/>
</dbReference>
<sequence>MDNLLNLPADAPAHQAWLELWRLGFSIPHPTDTQQTAAQWLTALALTDSLLKKIYLTATEAQEGQTV</sequence>
<name>A0A7Z0LRJ2_9GAMM</name>
<protein>
    <submittedName>
        <fullName evidence="1">Uncharacterized protein</fullName>
    </submittedName>
</protein>